<reference evidence="1 2" key="1">
    <citation type="submission" date="2020-06" db="EMBL/GenBank/DDBJ databases">
        <authorList>
            <person name="Li R."/>
            <person name="Bekaert M."/>
        </authorList>
    </citation>
    <scope>NUCLEOTIDE SEQUENCE [LARGE SCALE GENOMIC DNA]</scope>
    <source>
        <strain evidence="2">wild</strain>
    </source>
</reference>
<keyword evidence="2" id="KW-1185">Reference proteome</keyword>
<dbReference type="EMBL" id="CACVKT020009374">
    <property type="protein sequence ID" value="CAC5421711.1"/>
    <property type="molecule type" value="Genomic_DNA"/>
</dbReference>
<dbReference type="Proteomes" id="UP000507470">
    <property type="component" value="Unassembled WGS sequence"/>
</dbReference>
<organism evidence="1 2">
    <name type="scientific">Mytilus coruscus</name>
    <name type="common">Sea mussel</name>
    <dbReference type="NCBI Taxonomy" id="42192"/>
    <lineage>
        <taxon>Eukaryota</taxon>
        <taxon>Metazoa</taxon>
        <taxon>Spiralia</taxon>
        <taxon>Lophotrochozoa</taxon>
        <taxon>Mollusca</taxon>
        <taxon>Bivalvia</taxon>
        <taxon>Autobranchia</taxon>
        <taxon>Pteriomorphia</taxon>
        <taxon>Mytilida</taxon>
        <taxon>Mytiloidea</taxon>
        <taxon>Mytilidae</taxon>
        <taxon>Mytilinae</taxon>
        <taxon>Mytilus</taxon>
    </lineage>
</organism>
<proteinExistence type="predicted"/>
<gene>
    <name evidence="1" type="ORF">MCOR_53803</name>
</gene>
<dbReference type="AlphaFoldDB" id="A0A6J8ERF2"/>
<evidence type="ECO:0000313" key="2">
    <source>
        <dbReference type="Proteomes" id="UP000507470"/>
    </source>
</evidence>
<dbReference type="OrthoDB" id="2433770at2759"/>
<sequence length="188" mass="21268">MTCPECDNNPNYSSDRCALNGGVPFEHPTGIPNLKIGEIIARNPNSYNTVKQVLLNLQSQCEIGKTKEWVRVGCDGLPYSIANKLIYDVILCKVCNDYIDTGKETIESHFINANPENTNVEFTKVMASRSDKPLNQVRKSVFDNFEFKDPSDEHGSTFNFDKEVQMFRTAIRKSNLRLEEPLKSLDGQ</sequence>
<name>A0A6J8ERF2_MYTCO</name>
<evidence type="ECO:0000313" key="1">
    <source>
        <dbReference type="EMBL" id="CAC5421711.1"/>
    </source>
</evidence>
<protein>
    <submittedName>
        <fullName evidence="1">Uncharacterized protein</fullName>
    </submittedName>
</protein>
<accession>A0A6J8ERF2</accession>